<dbReference type="Gene3D" id="1.10.760.10">
    <property type="entry name" value="Cytochrome c-like domain"/>
    <property type="match status" value="1"/>
</dbReference>
<feature type="domain" description="Cytochrome c" evidence="8">
    <location>
        <begin position="277"/>
        <end position="356"/>
    </location>
</feature>
<feature type="chain" id="PRO_5028968268" evidence="7">
    <location>
        <begin position="32"/>
        <end position="391"/>
    </location>
</feature>
<dbReference type="EMBL" id="CP060007">
    <property type="protein sequence ID" value="QNA45552.1"/>
    <property type="molecule type" value="Genomic_DNA"/>
</dbReference>
<dbReference type="InterPro" id="IPR036909">
    <property type="entry name" value="Cyt_c-like_dom_sf"/>
</dbReference>
<dbReference type="Pfam" id="PF13442">
    <property type="entry name" value="Cytochrome_CBB3"/>
    <property type="match status" value="1"/>
</dbReference>
<evidence type="ECO:0000259" key="8">
    <source>
        <dbReference type="PROSITE" id="PS51007"/>
    </source>
</evidence>
<keyword evidence="1 4" id="KW-0349">Heme</keyword>
<dbReference type="InterPro" id="IPR009056">
    <property type="entry name" value="Cyt_c-like_dom"/>
</dbReference>
<sequence length="391" mass="42848">MFTYRSNYLQPFLRKLLIMLPLLIAGTVATAQTTSGAPAPSIWDNPLALTMLAIIFVLLLVIALLANVVLGTARLHFDKQKKKNNAAQTITAIALFLLPMMASAQETAEAAAPAGPTSIGGLSATTFWLLSTVIAVEFLVIIVMGLFVKSFLAKEKVTLAVVEETAAAKPSSFKVWWDKLNSFKPMEQEADIDLGHDYDGIRELDNRMPPWWIYGFYLTIIVAGIYIWRYHIAETAPLSKQEFEIAMKHAEEEKAAYLAKAANNIDENTVTLITDKAAIDAGKNNFVQMCAACHGKSGEGIVGPNLTDDYWLNGGSIKDIFKTIKYGRPEKGMKSWQDDYSPVQIAQLASFIKSLHGTNPPNAKDKQGDLYKENAAPAQDSATAKKDVVSN</sequence>
<feature type="compositionally biased region" description="Basic and acidic residues" evidence="5">
    <location>
        <begin position="363"/>
        <end position="372"/>
    </location>
</feature>
<dbReference type="PANTHER" id="PTHR33751">
    <property type="entry name" value="CBB3-TYPE CYTOCHROME C OXIDASE SUBUNIT FIXP"/>
    <property type="match status" value="1"/>
</dbReference>
<feature type="region of interest" description="Disordered" evidence="5">
    <location>
        <begin position="356"/>
        <end position="391"/>
    </location>
</feature>
<keyword evidence="2 4" id="KW-0479">Metal-binding</keyword>
<keyword evidence="3 4" id="KW-0408">Iron</keyword>
<evidence type="ECO:0000256" key="6">
    <source>
        <dbReference type="SAM" id="Phobius"/>
    </source>
</evidence>
<dbReference type="GO" id="GO:0020037">
    <property type="term" value="F:heme binding"/>
    <property type="evidence" value="ECO:0007669"/>
    <property type="project" value="InterPro"/>
</dbReference>
<evidence type="ECO:0000256" key="5">
    <source>
        <dbReference type="SAM" id="MobiDB-lite"/>
    </source>
</evidence>
<dbReference type="KEGG" id="lacs:H4075_04940"/>
<dbReference type="PANTHER" id="PTHR33751:SF1">
    <property type="entry name" value="CBB3-TYPE CYTOCHROME C OXIDASE SUBUNIT FIXP"/>
    <property type="match status" value="1"/>
</dbReference>
<reference evidence="10" key="1">
    <citation type="submission" date="2020-08" db="EMBL/GenBank/DDBJ databases">
        <title>Lacibacter sp. S13-6-6 genome sequencing.</title>
        <authorList>
            <person name="Jin L."/>
        </authorList>
    </citation>
    <scope>NUCLEOTIDE SEQUENCE [LARGE SCALE GENOMIC DNA]</scope>
    <source>
        <strain evidence="10">S13-6-6</strain>
    </source>
</reference>
<evidence type="ECO:0000256" key="7">
    <source>
        <dbReference type="SAM" id="SignalP"/>
    </source>
</evidence>
<keyword evidence="6" id="KW-0812">Transmembrane</keyword>
<feature type="transmembrane region" description="Helical" evidence="6">
    <location>
        <begin position="125"/>
        <end position="148"/>
    </location>
</feature>
<dbReference type="AlphaFoldDB" id="A0A7G5XJ99"/>
<evidence type="ECO:0000256" key="3">
    <source>
        <dbReference type="ARBA" id="ARBA00023004"/>
    </source>
</evidence>
<dbReference type="Pfam" id="PF14715">
    <property type="entry name" value="FixP_N"/>
    <property type="match status" value="1"/>
</dbReference>
<evidence type="ECO:0000313" key="9">
    <source>
        <dbReference type="EMBL" id="QNA45552.1"/>
    </source>
</evidence>
<dbReference type="InterPro" id="IPR038414">
    <property type="entry name" value="CcoP_N_sf"/>
</dbReference>
<feature type="transmembrane region" description="Helical" evidence="6">
    <location>
        <begin position="85"/>
        <end position="105"/>
    </location>
</feature>
<accession>A0A7G5XJ99</accession>
<evidence type="ECO:0000256" key="4">
    <source>
        <dbReference type="PROSITE-ProRule" id="PRU00433"/>
    </source>
</evidence>
<keyword evidence="6" id="KW-1133">Transmembrane helix</keyword>
<evidence type="ECO:0000313" key="10">
    <source>
        <dbReference type="Proteomes" id="UP000515344"/>
    </source>
</evidence>
<feature type="signal peptide" evidence="7">
    <location>
        <begin position="1"/>
        <end position="31"/>
    </location>
</feature>
<keyword evidence="7" id="KW-0732">Signal</keyword>
<dbReference type="InterPro" id="IPR032858">
    <property type="entry name" value="CcoP_N"/>
</dbReference>
<gene>
    <name evidence="9" type="ORF">H4075_04940</name>
</gene>
<dbReference type="GO" id="GO:0009055">
    <property type="term" value="F:electron transfer activity"/>
    <property type="evidence" value="ECO:0007669"/>
    <property type="project" value="InterPro"/>
</dbReference>
<feature type="transmembrane region" description="Helical" evidence="6">
    <location>
        <begin position="211"/>
        <end position="228"/>
    </location>
</feature>
<dbReference type="PROSITE" id="PS51007">
    <property type="entry name" value="CYTC"/>
    <property type="match status" value="1"/>
</dbReference>
<evidence type="ECO:0000256" key="1">
    <source>
        <dbReference type="ARBA" id="ARBA00022617"/>
    </source>
</evidence>
<keyword evidence="10" id="KW-1185">Reference proteome</keyword>
<organism evidence="9 10">
    <name type="scientific">Lacibacter sediminis</name>
    <dbReference type="NCBI Taxonomy" id="2760713"/>
    <lineage>
        <taxon>Bacteria</taxon>
        <taxon>Pseudomonadati</taxon>
        <taxon>Bacteroidota</taxon>
        <taxon>Chitinophagia</taxon>
        <taxon>Chitinophagales</taxon>
        <taxon>Chitinophagaceae</taxon>
        <taxon>Lacibacter</taxon>
    </lineage>
</organism>
<evidence type="ECO:0000256" key="2">
    <source>
        <dbReference type="ARBA" id="ARBA00022723"/>
    </source>
</evidence>
<dbReference type="RefSeq" id="WP_182804708.1">
    <property type="nucleotide sequence ID" value="NZ_CP060007.1"/>
</dbReference>
<feature type="transmembrane region" description="Helical" evidence="6">
    <location>
        <begin position="47"/>
        <end position="73"/>
    </location>
</feature>
<proteinExistence type="predicted"/>
<dbReference type="PRINTS" id="PR00173">
    <property type="entry name" value="EDTRNSPORT"/>
</dbReference>
<dbReference type="SUPFAM" id="SSF46626">
    <property type="entry name" value="Cytochrome c"/>
    <property type="match status" value="1"/>
</dbReference>
<protein>
    <submittedName>
        <fullName evidence="9">C-type cytochrome</fullName>
    </submittedName>
</protein>
<dbReference type="InterPro" id="IPR050597">
    <property type="entry name" value="Cytochrome_c_Oxidase_Subunit"/>
</dbReference>
<name>A0A7G5XJ99_9BACT</name>
<dbReference type="Proteomes" id="UP000515344">
    <property type="component" value="Chromosome"/>
</dbReference>
<dbReference type="GO" id="GO:0046872">
    <property type="term" value="F:metal ion binding"/>
    <property type="evidence" value="ECO:0007669"/>
    <property type="project" value="UniProtKB-KW"/>
</dbReference>
<dbReference type="Gene3D" id="6.10.280.130">
    <property type="match status" value="1"/>
</dbReference>
<keyword evidence="6" id="KW-0472">Membrane</keyword>